<dbReference type="OMA" id="GYMSDSI"/>
<dbReference type="PANTHER" id="PTHR36742">
    <property type="entry name" value="MYOSIN-G HEAVY CHAIN-LIKE PROTEIN"/>
    <property type="match status" value="1"/>
</dbReference>
<proteinExistence type="predicted"/>
<dbReference type="Proteomes" id="UP000818029">
    <property type="component" value="Chromosome A07"/>
</dbReference>
<dbReference type="OrthoDB" id="531455at2759"/>
<keyword evidence="3" id="KW-1185">Reference proteome</keyword>
<gene>
    <name evidence="4" type="primary">LOC107918745</name>
</gene>
<dbReference type="KEGG" id="ghi:107918745"/>
<dbReference type="AlphaFoldDB" id="A0A1U8KMY9"/>
<name>A0A1U8KMY9_GOSHI</name>
<keyword evidence="2" id="KW-0812">Transmembrane</keyword>
<dbReference type="STRING" id="3635.A0A1U8KMY9"/>
<reference evidence="4" key="2">
    <citation type="submission" date="2025-08" db="UniProtKB">
        <authorList>
            <consortium name="RefSeq"/>
        </authorList>
    </citation>
    <scope>IDENTIFICATION</scope>
</reference>
<evidence type="ECO:0000256" key="2">
    <source>
        <dbReference type="SAM" id="Phobius"/>
    </source>
</evidence>
<sequence length="190" mass="20677">MALYFMATSLNPKSCSNSNVIVVSPLLYSKSKHPFKLISSSSSSCGKTFAQSEGKEGGVKEEDPPAFSGSLSSTRTQLDLLDQLSSTSSTADGYESDGRSGKLTIREQLVRLVGDRDDDFTTPLGKNLKKVSPKFLTISQKRNIRRQAYLNEVSQRNDSVFFATIGAFVLVPPLIILGIAILTGYVQLFP</sequence>
<reference evidence="3" key="1">
    <citation type="journal article" date="2020" name="Nat. Genet.">
        <title>Genomic diversifications of five Gossypium allopolyploid species and their impact on cotton improvement.</title>
        <authorList>
            <person name="Chen Z.J."/>
            <person name="Sreedasyam A."/>
            <person name="Ando A."/>
            <person name="Song Q."/>
            <person name="De Santiago L.M."/>
            <person name="Hulse-Kemp A.M."/>
            <person name="Ding M."/>
            <person name="Ye W."/>
            <person name="Kirkbride R.C."/>
            <person name="Jenkins J."/>
            <person name="Plott C."/>
            <person name="Lovell J."/>
            <person name="Lin Y.M."/>
            <person name="Vaughn R."/>
            <person name="Liu B."/>
            <person name="Simpson S."/>
            <person name="Scheffler B.E."/>
            <person name="Wen L."/>
            <person name="Saski C.A."/>
            <person name="Grover C.E."/>
            <person name="Hu G."/>
            <person name="Conover J.L."/>
            <person name="Carlson J.W."/>
            <person name="Shu S."/>
            <person name="Boston L.B."/>
            <person name="Williams M."/>
            <person name="Peterson D.G."/>
            <person name="McGee K."/>
            <person name="Jones D.C."/>
            <person name="Wendel J.F."/>
            <person name="Stelly D.M."/>
            <person name="Grimwood J."/>
            <person name="Schmutz J."/>
        </authorList>
    </citation>
    <scope>NUCLEOTIDE SEQUENCE [LARGE SCALE GENOMIC DNA]</scope>
    <source>
        <strain evidence="3">cv. TM-1</strain>
    </source>
</reference>
<organism evidence="3 4">
    <name type="scientific">Gossypium hirsutum</name>
    <name type="common">Upland cotton</name>
    <name type="synonym">Gossypium mexicanum</name>
    <dbReference type="NCBI Taxonomy" id="3635"/>
    <lineage>
        <taxon>Eukaryota</taxon>
        <taxon>Viridiplantae</taxon>
        <taxon>Streptophyta</taxon>
        <taxon>Embryophyta</taxon>
        <taxon>Tracheophyta</taxon>
        <taxon>Spermatophyta</taxon>
        <taxon>Magnoliopsida</taxon>
        <taxon>eudicotyledons</taxon>
        <taxon>Gunneridae</taxon>
        <taxon>Pentapetalae</taxon>
        <taxon>rosids</taxon>
        <taxon>malvids</taxon>
        <taxon>Malvales</taxon>
        <taxon>Malvaceae</taxon>
        <taxon>Malvoideae</taxon>
        <taxon>Gossypium</taxon>
    </lineage>
</organism>
<dbReference type="RefSeq" id="XP_016703817.1">
    <property type="nucleotide sequence ID" value="XM_016848328.2"/>
</dbReference>
<evidence type="ECO:0000313" key="4">
    <source>
        <dbReference type="RefSeq" id="XP_016703817.1"/>
    </source>
</evidence>
<evidence type="ECO:0000256" key="1">
    <source>
        <dbReference type="SAM" id="MobiDB-lite"/>
    </source>
</evidence>
<evidence type="ECO:0000313" key="3">
    <source>
        <dbReference type="Proteomes" id="UP000818029"/>
    </source>
</evidence>
<keyword evidence="2" id="KW-1133">Transmembrane helix</keyword>
<feature type="region of interest" description="Disordered" evidence="1">
    <location>
        <begin position="42"/>
        <end position="72"/>
    </location>
</feature>
<accession>A0A1U8KMY9</accession>
<keyword evidence="2" id="KW-0472">Membrane</keyword>
<feature type="transmembrane region" description="Helical" evidence="2">
    <location>
        <begin position="160"/>
        <end position="186"/>
    </location>
</feature>
<dbReference type="GeneID" id="107918745"/>
<protein>
    <submittedName>
        <fullName evidence="4">Uncharacterized protein</fullName>
    </submittedName>
</protein>
<feature type="compositionally biased region" description="Basic and acidic residues" evidence="1">
    <location>
        <begin position="53"/>
        <end position="63"/>
    </location>
</feature>
<dbReference type="GO" id="GO:0009507">
    <property type="term" value="C:chloroplast"/>
    <property type="evidence" value="ECO:0007669"/>
    <property type="project" value="TreeGrafter"/>
</dbReference>
<dbReference type="PaxDb" id="3635-A0A1U8KMY9"/>
<dbReference type="PANTHER" id="PTHR36742:SF1">
    <property type="entry name" value="MYOSIN-G HEAVY CHAIN-LIKE PROTEIN"/>
    <property type="match status" value="1"/>
</dbReference>